<reference evidence="1 2" key="1">
    <citation type="submission" date="2022-01" db="EMBL/GenBank/DDBJ databases">
        <authorList>
            <person name="Won M."/>
            <person name="Kim S.-J."/>
            <person name="Kwon S.-W."/>
        </authorList>
    </citation>
    <scope>NUCLEOTIDE SEQUENCE [LARGE SCALE GENOMIC DNA]</scope>
    <source>
        <strain evidence="1 2">KCTC 23505</strain>
    </source>
</reference>
<proteinExistence type="predicted"/>
<comment type="caution">
    <text evidence="1">The sequence shown here is derived from an EMBL/GenBank/DDBJ whole genome shotgun (WGS) entry which is preliminary data.</text>
</comment>
<evidence type="ECO:0000313" key="2">
    <source>
        <dbReference type="Proteomes" id="UP001521209"/>
    </source>
</evidence>
<dbReference type="EMBL" id="JAKGBZ010000036">
    <property type="protein sequence ID" value="MCF3948006.1"/>
    <property type="molecule type" value="Genomic_DNA"/>
</dbReference>
<sequence length="95" mass="11044">MRKPKFDAPIADEAPVSDHLTPYDEIHVIHYVILLDAEREHVPWDDVAREALLIDPAKERDRARRAYETHLARARWMANSGWRQLLQTSDAQSNS</sequence>
<keyword evidence="2" id="KW-1185">Reference proteome</keyword>
<gene>
    <name evidence="1" type="ORF">L2A60_15110</name>
</gene>
<evidence type="ECO:0000313" key="1">
    <source>
        <dbReference type="EMBL" id="MCF3948006.1"/>
    </source>
</evidence>
<organism evidence="1 2">
    <name type="scientific">Acidiphilium iwatense</name>
    <dbReference type="NCBI Taxonomy" id="768198"/>
    <lineage>
        <taxon>Bacteria</taxon>
        <taxon>Pseudomonadati</taxon>
        <taxon>Pseudomonadota</taxon>
        <taxon>Alphaproteobacteria</taxon>
        <taxon>Acetobacterales</taxon>
        <taxon>Acidocellaceae</taxon>
        <taxon>Acidiphilium</taxon>
    </lineage>
</organism>
<accession>A0ABS9DZ28</accession>
<protein>
    <submittedName>
        <fullName evidence="1">DUF2285 domain-containing protein</fullName>
    </submittedName>
</protein>
<dbReference type="Proteomes" id="UP001521209">
    <property type="component" value="Unassembled WGS sequence"/>
</dbReference>
<name>A0ABS9DZ28_9PROT</name>
<dbReference type="RefSeq" id="WP_235705300.1">
    <property type="nucleotide sequence ID" value="NZ_JAKGBZ010000036.1"/>
</dbReference>